<dbReference type="EMBL" id="WOWK01000039">
    <property type="protein sequence ID" value="KAF0325063.1"/>
    <property type="molecule type" value="Genomic_DNA"/>
</dbReference>
<proteinExistence type="predicted"/>
<evidence type="ECO:0000313" key="2">
    <source>
        <dbReference type="Proteomes" id="UP000434172"/>
    </source>
</evidence>
<sequence>MGALGPGLGVSGSTDRSLMLVLYVAQVFVPRTASRPRCPGDTPR</sequence>
<organism evidence="1 2">
    <name type="scientific">Colletotrichum asianum</name>
    <dbReference type="NCBI Taxonomy" id="702518"/>
    <lineage>
        <taxon>Eukaryota</taxon>
        <taxon>Fungi</taxon>
        <taxon>Dikarya</taxon>
        <taxon>Ascomycota</taxon>
        <taxon>Pezizomycotina</taxon>
        <taxon>Sordariomycetes</taxon>
        <taxon>Hypocreomycetidae</taxon>
        <taxon>Glomerellales</taxon>
        <taxon>Glomerellaceae</taxon>
        <taxon>Colletotrichum</taxon>
        <taxon>Colletotrichum gloeosporioides species complex</taxon>
    </lineage>
</organism>
<name>A0A8H3WBT0_9PEZI</name>
<dbReference type="Proteomes" id="UP000434172">
    <property type="component" value="Unassembled WGS sequence"/>
</dbReference>
<dbReference type="AlphaFoldDB" id="A0A8H3WBT0"/>
<gene>
    <name evidence="1" type="ORF">GQ607_007684</name>
</gene>
<comment type="caution">
    <text evidence="1">The sequence shown here is derived from an EMBL/GenBank/DDBJ whole genome shotgun (WGS) entry which is preliminary data.</text>
</comment>
<keyword evidence="2" id="KW-1185">Reference proteome</keyword>
<protein>
    <submittedName>
        <fullName evidence="1">Uncharacterized protein</fullName>
    </submittedName>
</protein>
<accession>A0A8H3WBT0</accession>
<reference evidence="1 2" key="1">
    <citation type="submission" date="2019-12" db="EMBL/GenBank/DDBJ databases">
        <title>A genome sequence resource for the geographically widespread anthracnose pathogen Colletotrichum asianum.</title>
        <authorList>
            <person name="Meng Y."/>
        </authorList>
    </citation>
    <scope>NUCLEOTIDE SEQUENCE [LARGE SCALE GENOMIC DNA]</scope>
    <source>
        <strain evidence="1 2">ICMP 18580</strain>
    </source>
</reference>
<evidence type="ECO:0000313" key="1">
    <source>
        <dbReference type="EMBL" id="KAF0325063.1"/>
    </source>
</evidence>